<evidence type="ECO:0000313" key="3">
    <source>
        <dbReference type="Proteomes" id="UP000054024"/>
    </source>
</evidence>
<feature type="compositionally biased region" description="Basic and acidic residues" evidence="1">
    <location>
        <begin position="86"/>
        <end position="107"/>
    </location>
</feature>
<organism evidence="2 3">
    <name type="scientific">Streptomyces curacoi</name>
    <dbReference type="NCBI Taxonomy" id="146536"/>
    <lineage>
        <taxon>Bacteria</taxon>
        <taxon>Bacillati</taxon>
        <taxon>Actinomycetota</taxon>
        <taxon>Actinomycetes</taxon>
        <taxon>Kitasatosporales</taxon>
        <taxon>Streptomycetaceae</taxon>
        <taxon>Streptomyces</taxon>
    </lineage>
</organism>
<dbReference type="OrthoDB" id="4234066at2"/>
<dbReference type="Proteomes" id="UP000054024">
    <property type="component" value="Unassembled WGS sequence"/>
</dbReference>
<dbReference type="EMBL" id="LMWJ01000028">
    <property type="protein sequence ID" value="KUM69042.1"/>
    <property type="molecule type" value="Genomic_DNA"/>
</dbReference>
<evidence type="ECO:0000313" key="2">
    <source>
        <dbReference type="EMBL" id="KUM69042.1"/>
    </source>
</evidence>
<dbReference type="RefSeq" id="WP_062156036.1">
    <property type="nucleotide sequence ID" value="NZ_KQ947994.1"/>
</dbReference>
<keyword evidence="3" id="KW-1185">Reference proteome</keyword>
<evidence type="ECO:0000256" key="1">
    <source>
        <dbReference type="SAM" id="MobiDB-lite"/>
    </source>
</evidence>
<proteinExistence type="predicted"/>
<name>A0A117NX41_9ACTN</name>
<feature type="region of interest" description="Disordered" evidence="1">
    <location>
        <begin position="86"/>
        <end position="109"/>
    </location>
</feature>
<accession>A0A117NX41</accession>
<dbReference type="AlphaFoldDB" id="A0A117NX41"/>
<reference evidence="2 3" key="1">
    <citation type="submission" date="2015-10" db="EMBL/GenBank/DDBJ databases">
        <title>Draft genome sequence of Streptomyces curacoi DSM 40107, type strain for the species Streptomyces curacoi.</title>
        <authorList>
            <person name="Ruckert C."/>
            <person name="Winkler A."/>
            <person name="Kalinowski J."/>
            <person name="Kampfer P."/>
            <person name="Glaeser S."/>
        </authorList>
    </citation>
    <scope>NUCLEOTIDE SEQUENCE [LARGE SCALE GENOMIC DNA]</scope>
    <source>
        <strain evidence="2 3">DSM 40107</strain>
    </source>
</reference>
<protein>
    <submittedName>
        <fullName evidence="2">Uncharacterized protein</fullName>
    </submittedName>
</protein>
<comment type="caution">
    <text evidence="2">The sequence shown here is derived from an EMBL/GenBank/DDBJ whole genome shotgun (WGS) entry which is preliminary data.</text>
</comment>
<gene>
    <name evidence="2" type="ORF">AQI70_32545</name>
</gene>
<sequence>MKSSLGMRTRLSERRRRFAGILAGGIIAVPATLGLTACDSAQDALDRGDMCLNILDIALFDPNPSSADEARKDVRERADKIDEIAEKASDDKLRDAAEQTAKELRDAADDDLDAGSVSEYVSQQNDRLKALRKTCSDLGDFG</sequence>